<dbReference type="RefSeq" id="WP_227211265.1">
    <property type="nucleotide sequence ID" value="NZ_BAABZQ010000001.1"/>
</dbReference>
<name>A0ABQ0C156_9FIRM</name>
<evidence type="ECO:0000313" key="1">
    <source>
        <dbReference type="EMBL" id="GAA6502357.1"/>
    </source>
</evidence>
<evidence type="ECO:0008006" key="3">
    <source>
        <dbReference type="Google" id="ProtNLM"/>
    </source>
</evidence>
<comment type="caution">
    <text evidence="1">The sequence shown here is derived from an EMBL/GenBank/DDBJ whole genome shotgun (WGS) entry which is preliminary data.</text>
</comment>
<keyword evidence="2" id="KW-1185">Reference proteome</keyword>
<dbReference type="Proteomes" id="UP001600941">
    <property type="component" value="Unassembled WGS sequence"/>
</dbReference>
<reference evidence="1 2" key="1">
    <citation type="submission" date="2024-04" db="EMBL/GenBank/DDBJ databases">
        <title>Defined microbial consortia suppress multidrug-resistant proinflammatory Enterobacteriaceae via ecological control.</title>
        <authorList>
            <person name="Furuichi M."/>
            <person name="Kawaguchi T."/>
            <person name="Pust M."/>
            <person name="Yasuma K."/>
            <person name="Plichta D."/>
            <person name="Hasegawa N."/>
            <person name="Ohya T."/>
            <person name="Bhattarai S."/>
            <person name="Sasajima S."/>
            <person name="Aoto Y."/>
            <person name="Tuganbaev T."/>
            <person name="Yaginuma M."/>
            <person name="Ueda M."/>
            <person name="Okahashi N."/>
            <person name="Amafuji K."/>
            <person name="Kiridooshi Y."/>
            <person name="Sugita K."/>
            <person name="Strazar M."/>
            <person name="Skelly A."/>
            <person name="Suda W."/>
            <person name="Hattori M."/>
            <person name="Nakamoto N."/>
            <person name="Caballero S."/>
            <person name="Norman J."/>
            <person name="Olle B."/>
            <person name="Tanoue T."/>
            <person name="Arita M."/>
            <person name="Bucci V."/>
            <person name="Atarashi K."/>
            <person name="Xavier R."/>
            <person name="Honda K."/>
        </authorList>
    </citation>
    <scope>NUCLEOTIDE SEQUENCE [LARGE SCALE GENOMIC DNA]</scope>
    <source>
        <strain evidence="2">k34-0107-D12</strain>
    </source>
</reference>
<organism evidence="1 2">
    <name type="scientific">Blautia parvula</name>
    <dbReference type="NCBI Taxonomy" id="2877527"/>
    <lineage>
        <taxon>Bacteria</taxon>
        <taxon>Bacillati</taxon>
        <taxon>Bacillota</taxon>
        <taxon>Clostridia</taxon>
        <taxon>Lachnospirales</taxon>
        <taxon>Lachnospiraceae</taxon>
        <taxon>Blautia</taxon>
    </lineage>
</organism>
<protein>
    <recommendedName>
        <fullName evidence="3">SGNH/GDSL hydrolase family protein</fullName>
    </recommendedName>
</protein>
<accession>A0ABQ0C156</accession>
<sequence length="302" mass="34412">MAGGRKAVVFLALCILICCVGGCQNDRKDVEVKVCKTSIFSWEEEYMLPDAEEEVQKAMEMLDCEAIYQQVPADTDMDVIKDYLRRRRKAGQDVYYLAGDSKWAVQKSGESMLAAVDTVGRWNEEAEADGEFCGIVWDVEPYLLERWDTDPVTVMAQFVQNAAKAYEAAEKRNLLVILCIPNFYDSMGLEQSLEKLIRTGCDAVAVMNYDKTDEAGQIWGEAEIAEKYGKGIIHITEMQRPGTHDLEPKNTYYEDGIEAVKESWEHLREEIPNENLGFSWHYLKPVLELLELDTFQEKGENT</sequence>
<evidence type="ECO:0000313" key="2">
    <source>
        <dbReference type="Proteomes" id="UP001600941"/>
    </source>
</evidence>
<proteinExistence type="predicted"/>
<gene>
    <name evidence="1" type="ORF">K340107D12_51730</name>
</gene>
<dbReference type="EMBL" id="BAABZQ010000001">
    <property type="protein sequence ID" value="GAA6502357.1"/>
    <property type="molecule type" value="Genomic_DNA"/>
</dbReference>